<keyword evidence="9 12" id="KW-0201">Cytochrome c-type biogenesis</keyword>
<keyword evidence="6 12" id="KW-1003">Cell membrane</keyword>
<comment type="subcellular location">
    <subcellularLocation>
        <location evidence="2 12">Cell inner membrane</location>
        <topology evidence="2 12">Single-pass membrane protein</topology>
    </subcellularLocation>
</comment>
<evidence type="ECO:0000256" key="2">
    <source>
        <dbReference type="ARBA" id="ARBA00004377"/>
    </source>
</evidence>
<keyword evidence="11 12" id="KW-0472">Membrane</keyword>
<evidence type="ECO:0000256" key="7">
    <source>
        <dbReference type="ARBA" id="ARBA00022519"/>
    </source>
</evidence>
<evidence type="ECO:0000256" key="10">
    <source>
        <dbReference type="ARBA" id="ARBA00022989"/>
    </source>
</evidence>
<keyword evidence="7 12" id="KW-0997">Cell inner membrane</keyword>
<evidence type="ECO:0000256" key="4">
    <source>
        <dbReference type="ARBA" id="ARBA00016461"/>
    </source>
</evidence>
<dbReference type="InterPro" id="IPR007078">
    <property type="entry name" value="Haem_export_protD_CcmD"/>
</dbReference>
<evidence type="ECO:0000256" key="9">
    <source>
        <dbReference type="ARBA" id="ARBA00022748"/>
    </source>
</evidence>
<dbReference type="GO" id="GO:0017004">
    <property type="term" value="P:cytochrome complex assembly"/>
    <property type="evidence" value="ECO:0007669"/>
    <property type="project" value="UniProtKB-KW"/>
</dbReference>
<dbReference type="NCBIfam" id="TIGR03141">
    <property type="entry name" value="cytochro_ccmD"/>
    <property type="match status" value="1"/>
</dbReference>
<organism evidence="13 14">
    <name type="scientific">Sinimarinibacterium flocculans</name>
    <dbReference type="NCBI Taxonomy" id="985250"/>
    <lineage>
        <taxon>Bacteria</taxon>
        <taxon>Pseudomonadati</taxon>
        <taxon>Pseudomonadota</taxon>
        <taxon>Gammaproteobacteria</taxon>
        <taxon>Nevskiales</taxon>
        <taxon>Nevskiaceae</taxon>
        <taxon>Sinimarinibacterium</taxon>
    </lineage>
</organism>
<evidence type="ECO:0000256" key="11">
    <source>
        <dbReference type="ARBA" id="ARBA00023136"/>
    </source>
</evidence>
<dbReference type="Proteomes" id="UP000248330">
    <property type="component" value="Unassembled WGS sequence"/>
</dbReference>
<evidence type="ECO:0000256" key="5">
    <source>
        <dbReference type="ARBA" id="ARBA00022448"/>
    </source>
</evidence>
<protein>
    <recommendedName>
        <fullName evidence="4 12">Heme exporter protein D</fullName>
    </recommendedName>
</protein>
<keyword evidence="10 12" id="KW-1133">Transmembrane helix</keyword>
<evidence type="ECO:0000256" key="8">
    <source>
        <dbReference type="ARBA" id="ARBA00022692"/>
    </source>
</evidence>
<proteinExistence type="inferred from homology"/>
<comment type="function">
    <text evidence="1 12">Required for the export of heme to the periplasm for the biogenesis of c-type cytochromes.</text>
</comment>
<sequence length="51" mass="5760">MDANFWHMSGYAAYVWGSFGVAALVFVWAGLAPRRRRRELLDSIRGSAEDV</sequence>
<comment type="caution">
    <text evidence="13">The sequence shown here is derived from an EMBL/GenBank/DDBJ whole genome shotgun (WGS) entry which is preliminary data.</text>
</comment>
<dbReference type="GO" id="GO:0005886">
    <property type="term" value="C:plasma membrane"/>
    <property type="evidence" value="ECO:0007669"/>
    <property type="project" value="UniProtKB-SubCell"/>
</dbReference>
<accession>A0A318EEB5</accession>
<evidence type="ECO:0000313" key="13">
    <source>
        <dbReference type="EMBL" id="PXV68553.1"/>
    </source>
</evidence>
<evidence type="ECO:0000256" key="1">
    <source>
        <dbReference type="ARBA" id="ARBA00002442"/>
    </source>
</evidence>
<keyword evidence="14" id="KW-1185">Reference proteome</keyword>
<dbReference type="EMBL" id="QICN01000004">
    <property type="protein sequence ID" value="PXV68553.1"/>
    <property type="molecule type" value="Genomic_DNA"/>
</dbReference>
<dbReference type="GO" id="GO:0015886">
    <property type="term" value="P:heme transport"/>
    <property type="evidence" value="ECO:0007669"/>
    <property type="project" value="InterPro"/>
</dbReference>
<gene>
    <name evidence="13" type="ORF">C8D93_104251</name>
</gene>
<keyword evidence="8 12" id="KW-0812">Transmembrane</keyword>
<dbReference type="Pfam" id="PF04995">
    <property type="entry name" value="CcmD"/>
    <property type="match status" value="1"/>
</dbReference>
<name>A0A318EEB5_9GAMM</name>
<feature type="transmembrane region" description="Helical" evidence="12">
    <location>
        <begin position="12"/>
        <end position="31"/>
    </location>
</feature>
<keyword evidence="5 12" id="KW-0813">Transport</keyword>
<comment type="similarity">
    <text evidence="3 12">Belongs to the CcmD/CycX/HelD family.</text>
</comment>
<reference evidence="13 14" key="1">
    <citation type="submission" date="2018-04" db="EMBL/GenBank/DDBJ databases">
        <title>Genomic Encyclopedia of Type Strains, Phase IV (KMG-IV): sequencing the most valuable type-strain genomes for metagenomic binning, comparative biology and taxonomic classification.</title>
        <authorList>
            <person name="Goeker M."/>
        </authorList>
    </citation>
    <scope>NUCLEOTIDE SEQUENCE [LARGE SCALE GENOMIC DNA]</scope>
    <source>
        <strain evidence="13 14">DSM 104150</strain>
    </source>
</reference>
<evidence type="ECO:0000313" key="14">
    <source>
        <dbReference type="Proteomes" id="UP000248330"/>
    </source>
</evidence>
<dbReference type="RefSeq" id="WP_370304988.1">
    <property type="nucleotide sequence ID" value="NZ_CAXRDG010000002.1"/>
</dbReference>
<dbReference type="AlphaFoldDB" id="A0A318EEB5"/>
<evidence type="ECO:0000256" key="3">
    <source>
        <dbReference type="ARBA" id="ARBA00008741"/>
    </source>
</evidence>
<evidence type="ECO:0000256" key="6">
    <source>
        <dbReference type="ARBA" id="ARBA00022475"/>
    </source>
</evidence>
<evidence type="ECO:0000256" key="12">
    <source>
        <dbReference type="RuleBase" id="RU363101"/>
    </source>
</evidence>